<dbReference type="InterPro" id="IPR008271">
    <property type="entry name" value="Ser/Thr_kinase_AS"/>
</dbReference>
<name>A0A4Y6Q0X8_PERCE</name>
<dbReference type="Pfam" id="PF00069">
    <property type="entry name" value="Pkinase"/>
    <property type="match status" value="1"/>
</dbReference>
<feature type="transmembrane region" description="Helical" evidence="5">
    <location>
        <begin position="448"/>
        <end position="467"/>
    </location>
</feature>
<dbReference type="PROSITE" id="PS00107">
    <property type="entry name" value="PROTEIN_KINASE_ATP"/>
    <property type="match status" value="1"/>
</dbReference>
<feature type="domain" description="Protein kinase" evidence="6">
    <location>
        <begin position="24"/>
        <end position="294"/>
    </location>
</feature>
<keyword evidence="7" id="KW-0418">Kinase</keyword>
<keyword evidence="8" id="KW-1185">Reference proteome</keyword>
<dbReference type="SUPFAM" id="SSF56112">
    <property type="entry name" value="Protein kinase-like (PK-like)"/>
    <property type="match status" value="1"/>
</dbReference>
<gene>
    <name evidence="7" type="ORF">FIV42_26850</name>
</gene>
<reference evidence="7 8" key="1">
    <citation type="submission" date="2019-06" db="EMBL/GenBank/DDBJ databases">
        <title>Persicimonas caeni gen. nov., sp. nov., a predatory bacterium isolated from solar saltern.</title>
        <authorList>
            <person name="Wang S."/>
        </authorList>
    </citation>
    <scope>NUCLEOTIDE SEQUENCE [LARGE SCALE GENOMIC DNA]</scope>
    <source>
        <strain evidence="7 8">YN101</strain>
    </source>
</reference>
<feature type="transmembrane region" description="Helical" evidence="5">
    <location>
        <begin position="488"/>
        <end position="506"/>
    </location>
</feature>
<dbReference type="InterPro" id="IPR011009">
    <property type="entry name" value="Kinase-like_dom_sf"/>
</dbReference>
<keyword evidence="5" id="KW-1133">Transmembrane helix</keyword>
<evidence type="ECO:0000256" key="1">
    <source>
        <dbReference type="ARBA" id="ARBA00022741"/>
    </source>
</evidence>
<feature type="transmembrane region" description="Helical" evidence="5">
    <location>
        <begin position="421"/>
        <end position="442"/>
    </location>
</feature>
<dbReference type="SMART" id="SM00220">
    <property type="entry name" value="S_TKc"/>
    <property type="match status" value="1"/>
</dbReference>
<dbReference type="PROSITE" id="PS00108">
    <property type="entry name" value="PROTEIN_KINASE_ST"/>
    <property type="match status" value="1"/>
</dbReference>
<keyword evidence="5" id="KW-0472">Membrane</keyword>
<dbReference type="InterPro" id="IPR000719">
    <property type="entry name" value="Prot_kinase_dom"/>
</dbReference>
<organism evidence="7 8">
    <name type="scientific">Persicimonas caeni</name>
    <dbReference type="NCBI Taxonomy" id="2292766"/>
    <lineage>
        <taxon>Bacteria</taxon>
        <taxon>Deltaproteobacteria</taxon>
        <taxon>Bradymonadales</taxon>
        <taxon>Bradymonadaceae</taxon>
        <taxon>Persicimonas</taxon>
    </lineage>
</organism>
<evidence type="ECO:0000313" key="8">
    <source>
        <dbReference type="Proteomes" id="UP000315995"/>
    </source>
</evidence>
<proteinExistence type="predicted"/>
<dbReference type="PROSITE" id="PS50011">
    <property type="entry name" value="PROTEIN_KINASE_DOM"/>
    <property type="match status" value="1"/>
</dbReference>
<dbReference type="Gene3D" id="1.10.510.10">
    <property type="entry name" value="Transferase(Phosphotransferase) domain 1"/>
    <property type="match status" value="1"/>
</dbReference>
<evidence type="ECO:0000256" key="5">
    <source>
        <dbReference type="SAM" id="Phobius"/>
    </source>
</evidence>
<dbReference type="CDD" id="cd14014">
    <property type="entry name" value="STKc_PknB_like"/>
    <property type="match status" value="1"/>
</dbReference>
<keyword evidence="2 3" id="KW-0067">ATP-binding</keyword>
<dbReference type="GO" id="GO:0004674">
    <property type="term" value="F:protein serine/threonine kinase activity"/>
    <property type="evidence" value="ECO:0007669"/>
    <property type="project" value="UniProtKB-KW"/>
</dbReference>
<keyword evidence="5" id="KW-0812">Transmembrane</keyword>
<dbReference type="Proteomes" id="UP000315995">
    <property type="component" value="Chromosome"/>
</dbReference>
<feature type="binding site" evidence="3">
    <location>
        <position position="53"/>
    </location>
    <ligand>
        <name>ATP</name>
        <dbReference type="ChEBI" id="CHEBI:30616"/>
    </ligand>
</feature>
<keyword evidence="7" id="KW-0723">Serine/threonine-protein kinase</keyword>
<accession>A0A5B8YBX8</accession>
<dbReference type="InterPro" id="IPR045269">
    <property type="entry name" value="Atg1-like"/>
</dbReference>
<dbReference type="AlphaFoldDB" id="A0A4Y6Q0X8"/>
<keyword evidence="1 3" id="KW-0547">Nucleotide-binding</keyword>
<dbReference type="GO" id="GO:0005524">
    <property type="term" value="F:ATP binding"/>
    <property type="evidence" value="ECO:0007669"/>
    <property type="project" value="UniProtKB-UniRule"/>
</dbReference>
<dbReference type="OrthoDB" id="9801841at2"/>
<dbReference type="PANTHER" id="PTHR24348">
    <property type="entry name" value="SERINE/THREONINE-PROTEIN KINASE UNC-51-RELATED"/>
    <property type="match status" value="1"/>
</dbReference>
<dbReference type="EMBL" id="CP041186">
    <property type="protein sequence ID" value="QDG54231.1"/>
    <property type="molecule type" value="Genomic_DNA"/>
</dbReference>
<dbReference type="GO" id="GO:0005737">
    <property type="term" value="C:cytoplasm"/>
    <property type="evidence" value="ECO:0007669"/>
    <property type="project" value="TreeGrafter"/>
</dbReference>
<evidence type="ECO:0000256" key="3">
    <source>
        <dbReference type="PROSITE-ProRule" id="PRU10141"/>
    </source>
</evidence>
<feature type="region of interest" description="Disordered" evidence="4">
    <location>
        <begin position="311"/>
        <end position="406"/>
    </location>
</feature>
<evidence type="ECO:0000256" key="2">
    <source>
        <dbReference type="ARBA" id="ARBA00022840"/>
    </source>
</evidence>
<accession>A0A4Y6Q0X8</accession>
<feature type="compositionally biased region" description="Basic and acidic residues" evidence="4">
    <location>
        <begin position="386"/>
        <end position="397"/>
    </location>
</feature>
<sequence length="556" mass="62192">MVKSDPDARLRKLLAPGSLFEEKYRVVSQLGTGSFAIVVKARHEVMGRDVALKCLKPSVVRSNPEVSERFVNEVQIVSRLRHPNTVTIFDFGQTDDDLAYMVLEYLKGQTLDELIAREGALDETRAIHICRQILKSLAEAHALGIIHRDLKPSNIMLTELHGEPDFVKVLDFGVAKLLEDSERRDTKFQPRSTQFIGTPVYMSPEQVLGQPVAPASDLYSLGLILYEMLTGQTPIEHDSVASVVREHLDDRPLPFPKLDQVAPPLQKIIRKCTERQPKARYRTVKAFARALPVEGVAESIEQIRPQAELATAEAAPGLTQETSEPDVFSGKNYLAPPEPEEERAAAARSGEFLARAPRQREPQRPKRPKRPSPSLSTDELDLDLETVNRQRQRIEQRRRQRSTGSRQVDGDWEAREYWTRLSVYAAGLLASHWGFVLLTAMMSGQSNSVRFGAGLLMIVAAVTWTAFSEVQAVGVDFGRRWLVPTAKNFVYILGIIFLAAALWRPGPTSTGLTTDPTWFYASLPKFPPLTWIDAATVWGAETLAPLFAYMANVLPY</sequence>
<protein>
    <submittedName>
        <fullName evidence="7">Serine/threonine protein kinase</fullName>
    </submittedName>
</protein>
<dbReference type="RefSeq" id="WP_141200675.1">
    <property type="nucleotide sequence ID" value="NZ_CP041186.1"/>
</dbReference>
<keyword evidence="7" id="KW-0808">Transferase</keyword>
<evidence type="ECO:0000256" key="4">
    <source>
        <dbReference type="SAM" id="MobiDB-lite"/>
    </source>
</evidence>
<dbReference type="InterPro" id="IPR017441">
    <property type="entry name" value="Protein_kinase_ATP_BS"/>
</dbReference>
<evidence type="ECO:0000313" key="7">
    <source>
        <dbReference type="EMBL" id="QDG54231.1"/>
    </source>
</evidence>
<dbReference type="PANTHER" id="PTHR24348:SF68">
    <property type="entry name" value="SERINE_THREONINE-PROTEIN KINASE ATG1C"/>
    <property type="match status" value="1"/>
</dbReference>
<evidence type="ECO:0000259" key="6">
    <source>
        <dbReference type="PROSITE" id="PS50011"/>
    </source>
</evidence>